<keyword evidence="10" id="KW-0472">Membrane</keyword>
<organism evidence="14 15">
    <name type="scientific">Cylicocyclus nassatus</name>
    <name type="common">Nematode worm</name>
    <dbReference type="NCBI Taxonomy" id="53992"/>
    <lineage>
        <taxon>Eukaryota</taxon>
        <taxon>Metazoa</taxon>
        <taxon>Ecdysozoa</taxon>
        <taxon>Nematoda</taxon>
        <taxon>Chromadorea</taxon>
        <taxon>Rhabditida</taxon>
        <taxon>Rhabditina</taxon>
        <taxon>Rhabditomorpha</taxon>
        <taxon>Strongyloidea</taxon>
        <taxon>Strongylidae</taxon>
        <taxon>Cylicocyclus</taxon>
    </lineage>
</organism>
<evidence type="ECO:0000256" key="8">
    <source>
        <dbReference type="ARBA" id="ARBA00023180"/>
    </source>
</evidence>
<dbReference type="InterPro" id="IPR039798">
    <property type="entry name" value="Sulfhydryl_oxidase"/>
</dbReference>
<dbReference type="Gene3D" id="1.20.120.310">
    <property type="entry name" value="ERV/ALR sulfhydryl oxidase domain"/>
    <property type="match status" value="1"/>
</dbReference>
<keyword evidence="6 10" id="KW-0560">Oxidoreductase</keyword>
<dbReference type="InterPro" id="IPR013766">
    <property type="entry name" value="Thioredoxin_domain"/>
</dbReference>
<keyword evidence="8" id="KW-0325">Glycoprotein</keyword>
<keyword evidence="7" id="KW-1015">Disulfide bond</keyword>
<feature type="chain" id="PRO_5041350653" description="Sulfhydryl oxidase" evidence="11">
    <location>
        <begin position="21"/>
        <end position="661"/>
    </location>
</feature>
<dbReference type="AlphaFoldDB" id="A0AA36HBE2"/>
<dbReference type="GO" id="GO:0006457">
    <property type="term" value="P:protein folding"/>
    <property type="evidence" value="ECO:0007669"/>
    <property type="project" value="TreeGrafter"/>
</dbReference>
<dbReference type="EMBL" id="CATQJL010000316">
    <property type="protein sequence ID" value="CAJ0607107.1"/>
    <property type="molecule type" value="Genomic_DNA"/>
</dbReference>
<comment type="similarity">
    <text evidence="2">Belongs to the quiescin-sulfhydryl oxidase (QSOX) family.</text>
</comment>
<dbReference type="CDD" id="cd02992">
    <property type="entry name" value="PDI_a_QSOX"/>
    <property type="match status" value="1"/>
</dbReference>
<dbReference type="InterPro" id="IPR036249">
    <property type="entry name" value="Thioredoxin-like_sf"/>
</dbReference>
<protein>
    <recommendedName>
        <fullName evidence="10">Sulfhydryl oxidase</fullName>
        <ecNumber evidence="10">1.8.3.2</ecNumber>
    </recommendedName>
</protein>
<keyword evidence="15" id="KW-1185">Reference proteome</keyword>
<evidence type="ECO:0000256" key="11">
    <source>
        <dbReference type="SAM" id="SignalP"/>
    </source>
</evidence>
<evidence type="ECO:0000256" key="2">
    <source>
        <dbReference type="ARBA" id="ARBA00006041"/>
    </source>
</evidence>
<dbReference type="PROSITE" id="PS51324">
    <property type="entry name" value="ERV_ALR"/>
    <property type="match status" value="1"/>
</dbReference>
<keyword evidence="5 10" id="KW-0274">FAD</keyword>
<name>A0AA36HBE2_CYLNA</name>
<evidence type="ECO:0000256" key="5">
    <source>
        <dbReference type="ARBA" id="ARBA00022827"/>
    </source>
</evidence>
<keyword evidence="10" id="KW-1133">Transmembrane helix</keyword>
<dbReference type="Gene3D" id="1.20.120.1960">
    <property type="entry name" value="QSOX sulfhydryl oxidase domain"/>
    <property type="match status" value="1"/>
</dbReference>
<dbReference type="Pfam" id="PF00085">
    <property type="entry name" value="Thioredoxin"/>
    <property type="match status" value="1"/>
</dbReference>
<dbReference type="GO" id="GO:0005615">
    <property type="term" value="C:extracellular space"/>
    <property type="evidence" value="ECO:0007669"/>
    <property type="project" value="TreeGrafter"/>
</dbReference>
<proteinExistence type="inferred from homology"/>
<dbReference type="InterPro" id="IPR040986">
    <property type="entry name" value="QSOX_FAD-bd_dom"/>
</dbReference>
<dbReference type="PANTHER" id="PTHR22897:SF26">
    <property type="entry name" value="SULFHYDRYL OXIDASE"/>
    <property type="match status" value="1"/>
</dbReference>
<dbReference type="InterPro" id="IPR017905">
    <property type="entry name" value="ERV/ALR_sulphydryl_oxidase"/>
</dbReference>
<dbReference type="Gene3D" id="3.40.30.10">
    <property type="entry name" value="Glutaredoxin"/>
    <property type="match status" value="1"/>
</dbReference>
<evidence type="ECO:0000256" key="1">
    <source>
        <dbReference type="ARBA" id="ARBA00001974"/>
    </source>
</evidence>
<dbReference type="Proteomes" id="UP001176961">
    <property type="component" value="Unassembled WGS sequence"/>
</dbReference>
<dbReference type="InterPro" id="IPR036774">
    <property type="entry name" value="ERV/ALR_sulphydryl_oxid_sf"/>
</dbReference>
<dbReference type="GO" id="GO:0016971">
    <property type="term" value="F:flavin-dependent sulfhydryl oxidase activity"/>
    <property type="evidence" value="ECO:0007669"/>
    <property type="project" value="InterPro"/>
</dbReference>
<comment type="cofactor">
    <cofactor evidence="1 10">
        <name>FAD</name>
        <dbReference type="ChEBI" id="CHEBI:57692"/>
    </cofactor>
</comment>
<evidence type="ECO:0000259" key="12">
    <source>
        <dbReference type="PROSITE" id="PS51324"/>
    </source>
</evidence>
<dbReference type="EC" id="1.8.3.2" evidence="10"/>
<dbReference type="InterPro" id="IPR042568">
    <property type="entry name" value="QSOX_FAD-bd_sf"/>
</dbReference>
<dbReference type="SUPFAM" id="SSF69000">
    <property type="entry name" value="FAD-dependent thiol oxidase"/>
    <property type="match status" value="1"/>
</dbReference>
<dbReference type="SUPFAM" id="SSF52833">
    <property type="entry name" value="Thioredoxin-like"/>
    <property type="match status" value="1"/>
</dbReference>
<dbReference type="FunFam" id="3.40.30.10:FF:000425">
    <property type="entry name" value="Sulfhydryl oxidase"/>
    <property type="match status" value="1"/>
</dbReference>
<evidence type="ECO:0000256" key="4">
    <source>
        <dbReference type="ARBA" id="ARBA00022729"/>
    </source>
</evidence>
<feature type="domain" description="ERV/ALR sulfhydryl oxidase" evidence="12">
    <location>
        <begin position="391"/>
        <end position="497"/>
    </location>
</feature>
<dbReference type="GO" id="GO:0000139">
    <property type="term" value="C:Golgi membrane"/>
    <property type="evidence" value="ECO:0007669"/>
    <property type="project" value="TreeGrafter"/>
</dbReference>
<dbReference type="GO" id="GO:0003756">
    <property type="term" value="F:protein disulfide isomerase activity"/>
    <property type="evidence" value="ECO:0007669"/>
    <property type="project" value="TreeGrafter"/>
</dbReference>
<keyword evidence="4 11" id="KW-0732">Signal</keyword>
<keyword evidence="10" id="KW-0812">Transmembrane</keyword>
<dbReference type="Pfam" id="PF18371">
    <property type="entry name" value="FAD_SOX"/>
    <property type="match status" value="1"/>
</dbReference>
<comment type="catalytic activity">
    <reaction evidence="9 10">
        <text>2 R'C(R)SH + O2 = R'C(R)S-S(R)CR' + H2O2</text>
        <dbReference type="Rhea" id="RHEA:17357"/>
        <dbReference type="ChEBI" id="CHEBI:15379"/>
        <dbReference type="ChEBI" id="CHEBI:16240"/>
        <dbReference type="ChEBI" id="CHEBI:16520"/>
        <dbReference type="ChEBI" id="CHEBI:17412"/>
        <dbReference type="EC" id="1.8.3.2"/>
    </reaction>
</comment>
<evidence type="ECO:0000313" key="14">
    <source>
        <dbReference type="EMBL" id="CAJ0607107.1"/>
    </source>
</evidence>
<dbReference type="Pfam" id="PF04777">
    <property type="entry name" value="Evr1_Alr"/>
    <property type="match status" value="1"/>
</dbReference>
<dbReference type="PROSITE" id="PS51352">
    <property type="entry name" value="THIOREDOXIN_2"/>
    <property type="match status" value="1"/>
</dbReference>
<comment type="caution">
    <text evidence="14">The sequence shown here is derived from an EMBL/GenBank/DDBJ whole genome shotgun (WGS) entry which is preliminary data.</text>
</comment>
<evidence type="ECO:0000256" key="6">
    <source>
        <dbReference type="ARBA" id="ARBA00023002"/>
    </source>
</evidence>
<keyword evidence="3 10" id="KW-0285">Flavoprotein</keyword>
<accession>A0AA36HBE2</accession>
<evidence type="ECO:0000313" key="15">
    <source>
        <dbReference type="Proteomes" id="UP001176961"/>
    </source>
</evidence>
<sequence length="661" mass="76415">MLLRWLLASACLCLIRIAGADSLYEPSDPILQLELDTFDAAVYNSKKAHFVEFYSSWCGACIGYAPTYKQFAKQIASWKPFVEVVAVNCADDKNMPLCRDHSISGFPTVKYFKPRSTSKNDGVVYRGNKYELDKVERDIATFVHDDYKQMNHELLPMFEPVDNSKTLADMWNTAGPANFLGVMVQENPASIAWALAMNFHNDRNIRVVLARPQHPEVSKQLGHDANNRFMLFHRGESTPVWTSPSDAKWTDIHDKVMEFVTHVAAPPKGEKTPAVEPQAPAPAAEIDMSQYRVELADMKSTISYMLFQEIARQQVVEGEDLAGLKSWIHAVSKYAPTTTPIRRLLYRMDQWLQNQGPSMSYEDWTRKLEEVHTDLGNPLPREIEWVACKGSKPHFRGYTCGVWVLAHAMAAEAYKQEANNATFKPVEEFLDPFYHFVVKFLSCEWCAKNFRKEAVNFKMKEVATREQLVMWLWRVHNFVNKRLSGYHSDDPKFPKRQFPPPVLCSQCYTPDGAFDEEEVLKFLVRYFSDIRQDSVQAPPEYKVNEYKDGKLQAVGARHLNPKFAVHAEKVSNLEEAEERLRKEIDASPQRQWRDIEGYENLSTSGRTQFYFIWLMVIGIVIVFAYCKYRRNRSKFWKTFYYHNDFKLCPWSSDSTGRKYAA</sequence>
<gene>
    <name evidence="14" type="ORF">CYNAS_LOCUS19090</name>
</gene>
<feature type="domain" description="Thioredoxin" evidence="13">
    <location>
        <begin position="24"/>
        <end position="144"/>
    </location>
</feature>
<feature type="transmembrane region" description="Helical" evidence="10">
    <location>
        <begin position="609"/>
        <end position="628"/>
    </location>
</feature>
<dbReference type="PANTHER" id="PTHR22897">
    <property type="entry name" value="QUIESCIN Q6-RELATED SULFHYDRYL OXIDASE"/>
    <property type="match status" value="1"/>
</dbReference>
<reference evidence="14" key="1">
    <citation type="submission" date="2023-07" db="EMBL/GenBank/DDBJ databases">
        <authorList>
            <consortium name="CYATHOMIX"/>
        </authorList>
    </citation>
    <scope>NUCLEOTIDE SEQUENCE</scope>
    <source>
        <strain evidence="14">N/A</strain>
    </source>
</reference>
<evidence type="ECO:0000259" key="13">
    <source>
        <dbReference type="PROSITE" id="PS51352"/>
    </source>
</evidence>
<evidence type="ECO:0000256" key="3">
    <source>
        <dbReference type="ARBA" id="ARBA00022630"/>
    </source>
</evidence>
<feature type="signal peptide" evidence="11">
    <location>
        <begin position="1"/>
        <end position="20"/>
    </location>
</feature>
<evidence type="ECO:0000256" key="7">
    <source>
        <dbReference type="ARBA" id="ARBA00023157"/>
    </source>
</evidence>
<evidence type="ECO:0000256" key="10">
    <source>
        <dbReference type="RuleBase" id="RU371123"/>
    </source>
</evidence>
<evidence type="ECO:0000256" key="9">
    <source>
        <dbReference type="ARBA" id="ARBA00048864"/>
    </source>
</evidence>